<dbReference type="InterPro" id="IPR052518">
    <property type="entry name" value="CHR_Transporter"/>
</dbReference>
<organism evidence="8 9">
    <name type="scientific">Clostridium putrefaciens</name>
    <dbReference type="NCBI Taxonomy" id="99675"/>
    <lineage>
        <taxon>Bacteria</taxon>
        <taxon>Bacillati</taxon>
        <taxon>Bacillota</taxon>
        <taxon>Clostridia</taxon>
        <taxon>Eubacteriales</taxon>
        <taxon>Clostridiaceae</taxon>
        <taxon>Clostridium</taxon>
    </lineage>
</organism>
<dbReference type="PANTHER" id="PTHR43663">
    <property type="entry name" value="CHROMATE TRANSPORT PROTEIN-RELATED"/>
    <property type="match status" value="1"/>
</dbReference>
<sequence>MNLYLKLFITFFKIGLFSFGGGYAMLPLIKQEVVINNAWLTLSEFTDIIAISQVTPGPIAINSATYIGYTATSSPFGSLLATLGVSLPSFIIMMIISIFFVKFKDNKYVDYAFKGIRPTVIGLIAAAALLLVNKSIFIDFKSIILFLGVFIASLKKVDPILLIAIVAVIGIIIY</sequence>
<keyword evidence="9" id="KW-1185">Reference proteome</keyword>
<evidence type="ECO:0000313" key="9">
    <source>
        <dbReference type="Proteomes" id="UP000254664"/>
    </source>
</evidence>
<dbReference type="AlphaFoldDB" id="A0A381J3M2"/>
<protein>
    <submittedName>
        <fullName evidence="8">Chromate transporter</fullName>
    </submittedName>
</protein>
<reference evidence="8 9" key="1">
    <citation type="submission" date="2018-06" db="EMBL/GenBank/DDBJ databases">
        <authorList>
            <consortium name="Pathogen Informatics"/>
            <person name="Doyle S."/>
        </authorList>
    </citation>
    <scope>NUCLEOTIDE SEQUENCE [LARGE SCALE GENOMIC DNA]</scope>
    <source>
        <strain evidence="8 9">NCTC9836</strain>
    </source>
</reference>
<evidence type="ECO:0000256" key="5">
    <source>
        <dbReference type="ARBA" id="ARBA00022989"/>
    </source>
</evidence>
<accession>A0A381J3M2</accession>
<dbReference type="PANTHER" id="PTHR43663:SF1">
    <property type="entry name" value="CHROMATE TRANSPORTER"/>
    <property type="match status" value="1"/>
</dbReference>
<comment type="subcellular location">
    <subcellularLocation>
        <location evidence="1">Cell membrane</location>
        <topology evidence="1">Multi-pass membrane protein</topology>
    </subcellularLocation>
</comment>
<evidence type="ECO:0000256" key="7">
    <source>
        <dbReference type="SAM" id="Phobius"/>
    </source>
</evidence>
<evidence type="ECO:0000256" key="3">
    <source>
        <dbReference type="ARBA" id="ARBA00022475"/>
    </source>
</evidence>
<keyword evidence="5 7" id="KW-1133">Transmembrane helix</keyword>
<dbReference type="Proteomes" id="UP000254664">
    <property type="component" value="Unassembled WGS sequence"/>
</dbReference>
<feature type="transmembrane region" description="Helical" evidence="7">
    <location>
        <begin position="7"/>
        <end position="29"/>
    </location>
</feature>
<dbReference type="Pfam" id="PF02417">
    <property type="entry name" value="Chromate_transp"/>
    <property type="match status" value="1"/>
</dbReference>
<name>A0A381J3M2_9CLOT</name>
<dbReference type="InterPro" id="IPR003370">
    <property type="entry name" value="Chromate_transpt"/>
</dbReference>
<evidence type="ECO:0000256" key="6">
    <source>
        <dbReference type="ARBA" id="ARBA00023136"/>
    </source>
</evidence>
<evidence type="ECO:0000256" key="2">
    <source>
        <dbReference type="ARBA" id="ARBA00005262"/>
    </source>
</evidence>
<keyword evidence="4 7" id="KW-0812">Transmembrane</keyword>
<feature type="transmembrane region" description="Helical" evidence="7">
    <location>
        <begin position="143"/>
        <end position="173"/>
    </location>
</feature>
<dbReference type="GO" id="GO:0005886">
    <property type="term" value="C:plasma membrane"/>
    <property type="evidence" value="ECO:0007669"/>
    <property type="project" value="UniProtKB-SubCell"/>
</dbReference>
<dbReference type="OrthoDB" id="9788907at2"/>
<feature type="transmembrane region" description="Helical" evidence="7">
    <location>
        <begin position="115"/>
        <end position="137"/>
    </location>
</feature>
<evidence type="ECO:0000256" key="4">
    <source>
        <dbReference type="ARBA" id="ARBA00022692"/>
    </source>
</evidence>
<gene>
    <name evidence="8" type="ORF">NCTC9836_00099</name>
</gene>
<evidence type="ECO:0000256" key="1">
    <source>
        <dbReference type="ARBA" id="ARBA00004651"/>
    </source>
</evidence>
<keyword evidence="3" id="KW-1003">Cell membrane</keyword>
<proteinExistence type="inferred from homology"/>
<evidence type="ECO:0000313" key="8">
    <source>
        <dbReference type="EMBL" id="SUY44984.1"/>
    </source>
</evidence>
<comment type="similarity">
    <text evidence="2">Belongs to the chromate ion transporter (CHR) (TC 2.A.51) family.</text>
</comment>
<keyword evidence="6 7" id="KW-0472">Membrane</keyword>
<dbReference type="RefSeq" id="WP_115639990.1">
    <property type="nucleotide sequence ID" value="NZ_UFWZ01000001.1"/>
</dbReference>
<feature type="transmembrane region" description="Helical" evidence="7">
    <location>
        <begin position="79"/>
        <end position="103"/>
    </location>
</feature>
<dbReference type="EMBL" id="UFWZ01000001">
    <property type="protein sequence ID" value="SUY44984.1"/>
    <property type="molecule type" value="Genomic_DNA"/>
</dbReference>
<dbReference type="GO" id="GO:0015109">
    <property type="term" value="F:chromate transmembrane transporter activity"/>
    <property type="evidence" value="ECO:0007669"/>
    <property type="project" value="InterPro"/>
</dbReference>